<comment type="caution">
    <text evidence="2">The sequence shown here is derived from an EMBL/GenBank/DDBJ whole genome shotgun (WGS) entry which is preliminary data.</text>
</comment>
<reference evidence="2" key="1">
    <citation type="submission" date="2019-03" db="EMBL/GenBank/DDBJ databases">
        <title>Long read genome sequence of the mycoparasitic Pythium oligandrum ATCC 38472 isolated from sugarbeet rhizosphere.</title>
        <authorList>
            <person name="Gaulin E."/>
        </authorList>
    </citation>
    <scope>NUCLEOTIDE SEQUENCE</scope>
    <source>
        <strain evidence="2">ATCC 38472_TT</strain>
    </source>
</reference>
<name>A0A8K1FG95_PYTOL</name>
<proteinExistence type="predicted"/>
<dbReference type="SUPFAM" id="SSF53756">
    <property type="entry name" value="UDP-Glycosyltransferase/glycogen phosphorylase"/>
    <property type="match status" value="1"/>
</dbReference>
<dbReference type="Proteomes" id="UP000794436">
    <property type="component" value="Unassembled WGS sequence"/>
</dbReference>
<dbReference type="OrthoDB" id="2100592at2759"/>
<dbReference type="EMBL" id="SPLM01000111">
    <property type="protein sequence ID" value="TMW58472.1"/>
    <property type="molecule type" value="Genomic_DNA"/>
</dbReference>
<organism evidence="2 3">
    <name type="scientific">Pythium oligandrum</name>
    <name type="common">Mycoparasitic fungus</name>
    <dbReference type="NCBI Taxonomy" id="41045"/>
    <lineage>
        <taxon>Eukaryota</taxon>
        <taxon>Sar</taxon>
        <taxon>Stramenopiles</taxon>
        <taxon>Oomycota</taxon>
        <taxon>Peronosporomycetes</taxon>
        <taxon>Pythiales</taxon>
        <taxon>Pythiaceae</taxon>
        <taxon>Pythium</taxon>
    </lineage>
</organism>
<evidence type="ECO:0008006" key="4">
    <source>
        <dbReference type="Google" id="ProtNLM"/>
    </source>
</evidence>
<evidence type="ECO:0000313" key="3">
    <source>
        <dbReference type="Proteomes" id="UP000794436"/>
    </source>
</evidence>
<keyword evidence="1" id="KW-0472">Membrane</keyword>
<evidence type="ECO:0000256" key="1">
    <source>
        <dbReference type="SAM" id="Phobius"/>
    </source>
</evidence>
<gene>
    <name evidence="2" type="ORF">Poli38472_010031</name>
</gene>
<evidence type="ECO:0000313" key="2">
    <source>
        <dbReference type="EMBL" id="TMW58472.1"/>
    </source>
</evidence>
<sequence>MVAMGDSSGSSFLLHACILLLLLILTLLQIMFFAFLPEIELHADFCNATVASKTLTAATSPELRTPMHLFYRSLYLSPREIASREKDAREKAERERHAALITDIMKNSPKIRGEKDGAMDAERLTKQETEGEKLDVKKGFFLQAMGQGHDALNSTSTYCINLITPNDSPGVLQDFELYLNALPSSRPVYAFKGHTDLPASVIDLYLERHPIDKKYYRYFNAPHDKTIWMMQNAEFFDRHELANPDVGVMVIKNRIGLKKVLEYRHRHNMGYTVFYTKHTSHDVYQPEIERDWTSFLHLAGWSPFKNTRVILQAWARHPEWPKLVLRVIKADICSWIDETYGPSGEWRLANVDYKCGSEPLDMKNELQNKIGLHLCPSETEGFGHYINEARSAGALILTTNVAPMNELVDEKSGVLVGKAHDWWWQTKGDLFMPLAHVDVEDIEAGVERILLMSVEERKRMGRRARAKYLEDRTYFLNAMAALEESLCQEEVRIDKLAPYLY</sequence>
<keyword evidence="1" id="KW-0812">Transmembrane</keyword>
<feature type="transmembrane region" description="Helical" evidence="1">
    <location>
        <begin position="12"/>
        <end position="36"/>
    </location>
</feature>
<keyword evidence="3" id="KW-1185">Reference proteome</keyword>
<keyword evidence="1" id="KW-1133">Transmembrane helix</keyword>
<protein>
    <recommendedName>
        <fullName evidence="4">Glycosyl transferase family 1 domain-containing protein</fullName>
    </recommendedName>
</protein>
<dbReference type="AlphaFoldDB" id="A0A8K1FG95"/>
<accession>A0A8K1FG95</accession>
<dbReference type="Gene3D" id="3.40.50.2000">
    <property type="entry name" value="Glycogen Phosphorylase B"/>
    <property type="match status" value="1"/>
</dbReference>